<gene>
    <name evidence="2" type="ORF">HLB09_11800</name>
</gene>
<dbReference type="Pfam" id="PF06289">
    <property type="entry name" value="FlbD"/>
    <property type="match status" value="1"/>
</dbReference>
<dbReference type="EMBL" id="JABEMA010000191">
    <property type="protein sequence ID" value="NNH23762.1"/>
    <property type="molecule type" value="Genomic_DNA"/>
</dbReference>
<feature type="region of interest" description="Disordered" evidence="1">
    <location>
        <begin position="80"/>
        <end position="105"/>
    </location>
</feature>
<organism evidence="2 3">
    <name type="scientific">Pseudokineococcus marinus</name>
    <dbReference type="NCBI Taxonomy" id="351215"/>
    <lineage>
        <taxon>Bacteria</taxon>
        <taxon>Bacillati</taxon>
        <taxon>Actinomycetota</taxon>
        <taxon>Actinomycetes</taxon>
        <taxon>Kineosporiales</taxon>
        <taxon>Kineosporiaceae</taxon>
        <taxon>Pseudokineococcus</taxon>
    </lineage>
</organism>
<evidence type="ECO:0000313" key="2">
    <source>
        <dbReference type="EMBL" id="NNH23762.1"/>
    </source>
</evidence>
<comment type="caution">
    <text evidence="2">The sequence shown here is derived from an EMBL/GenBank/DDBJ whole genome shotgun (WGS) entry which is preliminary data.</text>
</comment>
<keyword evidence="2" id="KW-0282">Flagellum</keyword>
<keyword evidence="2" id="KW-0966">Cell projection</keyword>
<evidence type="ECO:0000256" key="1">
    <source>
        <dbReference type="SAM" id="MobiDB-lite"/>
    </source>
</evidence>
<dbReference type="InterPro" id="IPR009384">
    <property type="entry name" value="SwrD-like"/>
</dbReference>
<evidence type="ECO:0000313" key="3">
    <source>
        <dbReference type="Proteomes" id="UP000555552"/>
    </source>
</evidence>
<protein>
    <submittedName>
        <fullName evidence="2">Flagellar FlbD family protein</fullName>
    </submittedName>
</protein>
<reference evidence="2 3" key="1">
    <citation type="submission" date="2020-05" db="EMBL/GenBank/DDBJ databases">
        <title>MicrobeNet Type strains.</title>
        <authorList>
            <person name="Nicholson A.C."/>
        </authorList>
    </citation>
    <scope>NUCLEOTIDE SEQUENCE [LARGE SCALE GENOMIC DNA]</scope>
    <source>
        <strain evidence="2 3">JCM 14547</strain>
    </source>
</reference>
<dbReference type="AlphaFoldDB" id="A0A849BSG0"/>
<dbReference type="PANTHER" id="PTHR39185">
    <property type="entry name" value="SWARMING MOTILITY PROTEIN SWRD"/>
    <property type="match status" value="1"/>
</dbReference>
<proteinExistence type="predicted"/>
<accession>A0A849BSG0</accession>
<name>A0A849BSG0_9ACTN</name>
<keyword evidence="3" id="KW-1185">Reference proteome</keyword>
<dbReference type="RefSeq" id="WP_171203559.1">
    <property type="nucleotide sequence ID" value="NZ_BAAANP010000003.1"/>
</dbReference>
<keyword evidence="2" id="KW-0969">Cilium</keyword>
<dbReference type="Proteomes" id="UP000555552">
    <property type="component" value="Unassembled WGS sequence"/>
</dbReference>
<sequence>MIILTRLAGSRFAVNPDLLERVEATPDTVLTLLDGTKYVVAEGLEEVVGRVADYRATVIATARRLAEEQAAAAELEHQVEAAAPWPDDVTPRLAPAVPLRRRRRS</sequence>
<dbReference type="PANTHER" id="PTHR39185:SF1">
    <property type="entry name" value="SWARMING MOTILITY PROTEIN SWRD"/>
    <property type="match status" value="1"/>
</dbReference>